<feature type="transmembrane region" description="Helical" evidence="1">
    <location>
        <begin position="906"/>
        <end position="925"/>
    </location>
</feature>
<dbReference type="PRINTS" id="PR00702">
    <property type="entry name" value="ACRIFLAVINRP"/>
</dbReference>
<feature type="transmembrane region" description="Helical" evidence="1">
    <location>
        <begin position="880"/>
        <end position="899"/>
    </location>
</feature>
<keyword evidence="3" id="KW-1185">Reference proteome</keyword>
<feature type="transmembrane region" description="Helical" evidence="1">
    <location>
        <begin position="981"/>
        <end position="1000"/>
    </location>
</feature>
<feature type="transmembrane region" description="Helical" evidence="1">
    <location>
        <begin position="931"/>
        <end position="953"/>
    </location>
</feature>
<feature type="transmembrane region" description="Helical" evidence="1">
    <location>
        <begin position="1012"/>
        <end position="1035"/>
    </location>
</feature>
<feature type="transmembrane region" description="Helical" evidence="1">
    <location>
        <begin position="368"/>
        <end position="388"/>
    </location>
</feature>
<feature type="transmembrane region" description="Helical" evidence="1">
    <location>
        <begin position="544"/>
        <end position="569"/>
    </location>
</feature>
<dbReference type="PATRIC" id="fig|1125699.3.peg.2090"/>
<gene>
    <name evidence="2" type="ORF">HMPREF9194_02068</name>
</gene>
<feature type="transmembrane region" description="Helical" evidence="1">
    <location>
        <begin position="394"/>
        <end position="419"/>
    </location>
</feature>
<feature type="transmembrane region" description="Helical" evidence="1">
    <location>
        <begin position="12"/>
        <end position="30"/>
    </location>
</feature>
<dbReference type="STRING" id="1125699.HMPREF9194_02068"/>
<comment type="caution">
    <text evidence="2">The sequence shown here is derived from an EMBL/GenBank/DDBJ whole genome shotgun (WGS) entry which is preliminary data.</text>
</comment>
<dbReference type="RefSeq" id="WP_016526326.1">
    <property type="nucleotide sequence ID" value="NZ_KE332518.1"/>
</dbReference>
<feature type="transmembrane region" description="Helical" evidence="1">
    <location>
        <begin position="440"/>
        <end position="462"/>
    </location>
</feature>
<dbReference type="Gene3D" id="3.30.2090.10">
    <property type="entry name" value="Multidrug efflux transporter AcrB TolC docking domain, DN and DC subdomains"/>
    <property type="match status" value="2"/>
</dbReference>
<dbReference type="HOGENOM" id="CLU_002755_1_2_12"/>
<dbReference type="OrthoDB" id="366306at2"/>
<dbReference type="Gene3D" id="3.30.70.1320">
    <property type="entry name" value="Multidrug efflux transporter AcrB pore domain like"/>
    <property type="match status" value="1"/>
</dbReference>
<protein>
    <submittedName>
        <fullName evidence="2">Hydrophobe/amphiphile efflux-1 (HAE1) family RND transporter</fullName>
    </submittedName>
</protein>
<dbReference type="SUPFAM" id="SSF82714">
    <property type="entry name" value="Multidrug efflux transporter AcrB TolC docking domain, DN and DC subdomains"/>
    <property type="match status" value="2"/>
</dbReference>
<dbReference type="InterPro" id="IPR001036">
    <property type="entry name" value="Acrflvin-R"/>
</dbReference>
<dbReference type="EMBL" id="ATFF01000006">
    <property type="protein sequence ID" value="EPF31717.1"/>
    <property type="molecule type" value="Genomic_DNA"/>
</dbReference>
<dbReference type="Gene3D" id="3.30.70.1430">
    <property type="entry name" value="Multidrug efflux transporter AcrB pore domain"/>
    <property type="match status" value="2"/>
</dbReference>
<dbReference type="GO" id="GO:0005886">
    <property type="term" value="C:plasma membrane"/>
    <property type="evidence" value="ECO:0007669"/>
    <property type="project" value="TreeGrafter"/>
</dbReference>
<dbReference type="PANTHER" id="PTHR32063">
    <property type="match status" value="1"/>
</dbReference>
<evidence type="ECO:0000313" key="2">
    <source>
        <dbReference type="EMBL" id="EPF31717.1"/>
    </source>
</evidence>
<keyword evidence="1" id="KW-0472">Membrane</keyword>
<feature type="transmembrane region" description="Helical" evidence="1">
    <location>
        <begin position="345"/>
        <end position="361"/>
    </location>
</feature>
<sequence length="1066" mass="115922">MTLSKLAVGKPTTVLLISIILTALGIYSALKLPIDLYPDMELPYMIVSSSYPNAGPEEVERSLTRPLESAVSSVTGLKNFSSTSSFGSSLIMIELNYGTNLDIAANEIRDRLELVKNALPADATSPTIIKSDPSIIPIMSLVVTGNRTPEELHRYAIDIIQPRLEQVDGVASASVSGGRERAIRIEIPRDRLEAYSLTIGQVVQMLGTQNVQTGGGRITEGDLNYTVMTSGQYASLDDIRNTVISYKTTDTSAGTVPELRTVRVRDIADVYDGFKPETSLAYMNGVPSVMLTVQKQSGKNSVQTTHRVREQMKTIEKMLPADVEIVETMNTSDIIESSISQVRNSAIQGALLAVLVLFLFLRSLKSTAIIGITIPVSLIVTLGVMYFMGFTLNLMTLSGLALGVGMLVDNSIVILENIYSYRERGAKAVPAAVLGSQEMITAITASTLTTICVFLPLVMYSSELGVLAQIFNSLTFTIVISLLCSLLVAIVLVPVLASKYLKLERGNANRLGPLSFIDGALAGFFTNMDNAYANTVTKVLKHKALFLIVLAGLFVGSVIMIPIVGFVFMPTQTGDSVAIKLEMPKGTRLEATESVVRQMEEIAMRELKGVKTTTVSVGGSDFFGFQVAQANSATLNIKLSPFAERKPGDDTDITAKEKMRAYFNRFPGAVFSFQTNNSMSVSGGGVDVIISSDDLDKARTTANAIVALLNEKATDYINEPASDLQDGLPRLNIRVNREKMYNLGLNIYSVSNEIKANVNGQTAGRYSTGGEEVDILVTLNEKDREKRSDLESIFVTNANGKRIPLASFAEWEEGTSPVSINRENQRRTIHVKAQPVFGKPITEVQRVVERVILENIPADDSVRITYGGDYKELMNALKQLAIIIFMAVILVFAVMASQFESFSDPFIIIFTIPLSLIGIVALYLICRSVFNALTAVGLLILVGVIVNNGIVLVDYTNLLRKRGLALEEACVEAARSRLRPILMTTLTTVFGLIPMAFGAGEGAEMVQPIGQTVLGGLSFGTLMTLFLMPVLYYIFNGRREKRLAKKLARKQQKMSADLATNSGEAQ</sequence>
<dbReference type="SUPFAM" id="SSF82693">
    <property type="entry name" value="Multidrug efflux transporter AcrB pore domain, PN1, PN2, PC1 and PC2 subdomains"/>
    <property type="match status" value="3"/>
</dbReference>
<organism evidence="2 3">
    <name type="scientific">Treponema maltophilum ATCC 51939</name>
    <dbReference type="NCBI Taxonomy" id="1125699"/>
    <lineage>
        <taxon>Bacteria</taxon>
        <taxon>Pseudomonadati</taxon>
        <taxon>Spirochaetota</taxon>
        <taxon>Spirochaetia</taxon>
        <taxon>Spirochaetales</taxon>
        <taxon>Treponemataceae</taxon>
        <taxon>Treponema</taxon>
    </lineage>
</organism>
<accession>S3KHK6</accession>
<proteinExistence type="predicted"/>
<dbReference type="eggNOG" id="COG0841">
    <property type="taxonomic scope" value="Bacteria"/>
</dbReference>
<dbReference type="Pfam" id="PF00873">
    <property type="entry name" value="ACR_tran"/>
    <property type="match status" value="1"/>
</dbReference>
<dbReference type="InterPro" id="IPR027463">
    <property type="entry name" value="AcrB_DN_DC_subdom"/>
</dbReference>
<name>S3KHK6_TREMA</name>
<reference evidence="2 3" key="1">
    <citation type="submission" date="2013-04" db="EMBL/GenBank/DDBJ databases">
        <title>The Genome Sequence of Treponema maltophilum ATCC 51939.</title>
        <authorList>
            <consortium name="The Broad Institute Genomics Platform"/>
            <person name="Earl A."/>
            <person name="Ward D."/>
            <person name="Feldgarden M."/>
            <person name="Gevers D."/>
            <person name="Leonetti C."/>
            <person name="Blanton J.M."/>
            <person name="Dewhirst F.E."/>
            <person name="Izard J."/>
            <person name="Walker B."/>
            <person name="Young S."/>
            <person name="Zeng Q."/>
            <person name="Gargeya S."/>
            <person name="Fitzgerald M."/>
            <person name="Haas B."/>
            <person name="Abouelleil A."/>
            <person name="Allen A.W."/>
            <person name="Alvarado L."/>
            <person name="Arachchi H.M."/>
            <person name="Berlin A.M."/>
            <person name="Chapman S.B."/>
            <person name="Gainer-Dewar J."/>
            <person name="Goldberg J."/>
            <person name="Griggs A."/>
            <person name="Gujja S."/>
            <person name="Hansen M."/>
            <person name="Howarth C."/>
            <person name="Imamovic A."/>
            <person name="Ireland A."/>
            <person name="Larimer J."/>
            <person name="McCowan C."/>
            <person name="Murphy C."/>
            <person name="Pearson M."/>
            <person name="Poon T.W."/>
            <person name="Priest M."/>
            <person name="Roberts A."/>
            <person name="Saif S."/>
            <person name="Shea T."/>
            <person name="Sisk P."/>
            <person name="Sykes S."/>
            <person name="Wortman J."/>
            <person name="Nusbaum C."/>
            <person name="Birren B."/>
        </authorList>
    </citation>
    <scope>NUCLEOTIDE SEQUENCE [LARGE SCALE GENOMIC DNA]</scope>
    <source>
        <strain evidence="2 3">ATCC 51939</strain>
    </source>
</reference>
<dbReference type="SUPFAM" id="SSF82866">
    <property type="entry name" value="Multidrug efflux transporter AcrB transmembrane domain"/>
    <property type="match status" value="2"/>
</dbReference>
<dbReference type="GO" id="GO:0042910">
    <property type="term" value="F:xenobiotic transmembrane transporter activity"/>
    <property type="evidence" value="ECO:0007669"/>
    <property type="project" value="TreeGrafter"/>
</dbReference>
<dbReference type="PANTHER" id="PTHR32063:SF0">
    <property type="entry name" value="SWARMING MOTILITY PROTEIN SWRC"/>
    <property type="match status" value="1"/>
</dbReference>
<feature type="transmembrane region" description="Helical" evidence="1">
    <location>
        <begin position="474"/>
        <end position="497"/>
    </location>
</feature>
<keyword evidence="1" id="KW-1133">Transmembrane helix</keyword>
<keyword evidence="1" id="KW-0812">Transmembrane</keyword>
<dbReference type="Gene3D" id="1.20.1640.10">
    <property type="entry name" value="Multidrug efflux transporter AcrB transmembrane domain"/>
    <property type="match status" value="2"/>
</dbReference>
<evidence type="ECO:0000256" key="1">
    <source>
        <dbReference type="SAM" id="Phobius"/>
    </source>
</evidence>
<dbReference type="Proteomes" id="UP000014541">
    <property type="component" value="Unassembled WGS sequence"/>
</dbReference>
<evidence type="ECO:0000313" key="3">
    <source>
        <dbReference type="Proteomes" id="UP000014541"/>
    </source>
</evidence>
<dbReference type="Gene3D" id="3.30.70.1440">
    <property type="entry name" value="Multidrug efflux transporter AcrB pore domain"/>
    <property type="match status" value="1"/>
</dbReference>
<dbReference type="AlphaFoldDB" id="S3KHK6"/>